<organism evidence="4 5">
    <name type="scientific">Rhizophlyctis rosea</name>
    <dbReference type="NCBI Taxonomy" id="64517"/>
    <lineage>
        <taxon>Eukaryota</taxon>
        <taxon>Fungi</taxon>
        <taxon>Fungi incertae sedis</taxon>
        <taxon>Chytridiomycota</taxon>
        <taxon>Chytridiomycota incertae sedis</taxon>
        <taxon>Chytridiomycetes</taxon>
        <taxon>Rhizophlyctidales</taxon>
        <taxon>Rhizophlyctidaceae</taxon>
        <taxon>Rhizophlyctis</taxon>
    </lineage>
</organism>
<keyword evidence="2" id="KW-0175">Coiled coil</keyword>
<evidence type="ECO:0000256" key="3">
    <source>
        <dbReference type="SAM" id="MobiDB-lite"/>
    </source>
</evidence>
<dbReference type="PANTHER" id="PTHR13037:SF24">
    <property type="entry name" value="POLYCOMB PROTEIN PCL-RELATED"/>
    <property type="match status" value="1"/>
</dbReference>
<evidence type="ECO:0000256" key="2">
    <source>
        <dbReference type="SAM" id="Coils"/>
    </source>
</evidence>
<gene>
    <name evidence="4" type="ORF">HK097_002803</name>
</gene>
<feature type="compositionally biased region" description="Basic and acidic residues" evidence="3">
    <location>
        <begin position="442"/>
        <end position="461"/>
    </location>
</feature>
<feature type="compositionally biased region" description="Basic and acidic residues" evidence="3">
    <location>
        <begin position="381"/>
        <end position="391"/>
    </location>
</feature>
<feature type="compositionally biased region" description="Low complexity" evidence="3">
    <location>
        <begin position="129"/>
        <end position="144"/>
    </location>
</feature>
<feature type="region of interest" description="Disordered" evidence="3">
    <location>
        <begin position="77"/>
        <end position="96"/>
    </location>
</feature>
<accession>A0AAD5S4U7</accession>
<feature type="compositionally biased region" description="Low complexity" evidence="3">
    <location>
        <begin position="8"/>
        <end position="19"/>
    </location>
</feature>
<feature type="compositionally biased region" description="Low complexity" evidence="3">
    <location>
        <begin position="343"/>
        <end position="352"/>
    </location>
</feature>
<comment type="caution">
    <text evidence="4">The sequence shown here is derived from an EMBL/GenBank/DDBJ whole genome shotgun (WGS) entry which is preliminary data.</text>
</comment>
<feature type="compositionally biased region" description="Low complexity" evidence="3">
    <location>
        <begin position="40"/>
        <end position="50"/>
    </location>
</feature>
<feature type="region of interest" description="Disordered" evidence="3">
    <location>
        <begin position="1640"/>
        <end position="1671"/>
    </location>
</feature>
<sequence length="1705" mass="188851">MTAGPGPSLLSTSAQASTAGDPPQPTAFNAGQTSDIPPGSASEQQQQSQVISEIRPFVTRSKYSLVPYYQTTPYDYSVASSSAAPPSNPARTPSSLQAAGVGLLGGLFSAVGGAVGAFKDAVGENGDFASRLRSPSPNRSSLAAFFGGNEPSQQSPSSNVAPDALTTALQFPSNAETGPSRPHSAAATFFDLPASPIKFTASDFAEISENEAGFSLQDETANTGLDSTSMPSGPATGTPSSQIPPPPPMTGFRPRSAKPIPPPPTSGFVQAPAFGRPEVATSIPSQSPAPHAATAGPEQIPLPWAPHAATSDPATPPPSAEFVHAPVFNQPEFTTSITPPPLASHAATANAAPIPPPSATANAAHTPPPQTQPRAPSPTTDELKAANDELKAALSAADARIQSEVSARESLAEKHNMVVEQFIILQTKVDQLSAVVETLEEERDKARSERDDLRAQMDHVQRTGGENNTARLDVLERKEKDLEARAEVLAQREEELEKRFSGVDLQSIETRTQELQFQFEQLEEEREMVSVASAAVQASRARVEATEAEVAKQKEEYARLVHELQQQMESTKVGHENGQAEVYKQKEVCEVLVRQLEEQLEASRADKEAGKEELRRCKEEYGVLKAQLESAKSGKDKEEDERVGRQREETLELLRQLEGIKKQNEEEGQALERRKKAFEEDVKAKQADLKRQREEIEKQTKVDINLVRSTSLFTTDTDALEEEARKLADLRVQAEEDRRNILEKESELRRVIEQYEFQISEVKKEREGIENLRREAEKVKRDADSLMQRAREREEEVQRMSREQQGRGAAVSEDSERVLKERAVVETMRRQVEVDRAKLEVERASLASEATRIKSEQSSFAEREGKIKRLAEEVGRERSSVAEEKRRVEEGRARLEVERRQVEGERRRVEGEGKALGEREGKYRELMDQLIGRQSAVQEEGKRVDEARLRVERDRTKLESERAELLDREEKLRTRMAEVVKGQEGASESSRQALELKRQYELDRLTLEEDRSRLLKREKEHERQVEEWARRVSAVNEEAARVAERSRLIEIEKVTLAQRDLDVARLQGELEGKQRELEGTTRGFWEMKESLEASVKQREQHLLEEKKELEEERRRGREREARTHAEFETLMERERAKLDAVAREVEESRIRVLQQEEEARAKGKEADERVLRVSEEMEKVEKSRSLLVERLAEVERERGRLDRERAEVRVREEGLVRKVAELESRKVLSSVDQGVVDRARGLETQLADLIKENASLKQRVGEKDLVTSERVGKLEMDVSGRTEEFKDLFERLQSKLEFAERDREILKASLEAEKRKTDSLAFGQKLLHQNQERVGSPTRGLGSPNGSVEDRMHSLERRVEGLVGTGSVGSLLGGGDSRRSSFVGAPMGAVGGSQVDLEGLSGKRTEELLSVIVQLSGALQQQQQQGAVRPVAPEVYHQPSYSGSVYGGGRGATGGDRNHRSSFVGVDTSRDRDRSHRNSMISMSGDRDRDRGYLSESYIPASSSLEHRGSRVGRGALGTQPYSSYAAAPQSYGVSNEIRRSVSRESLGYRPPAREVDYGSTSEAESEVEEYGRRRGQLNPDFGRPEVDRRVSSASQRTIVGRRDAPLSAGILVRDGDSPTRRSSAVSLSREEVLARHGINPDVGRRSSTLSVSGGGISPGAGVAGSGRSSLVGGDAQRVVEAARARFGQKVVSRRGSLTLVEPLG</sequence>
<feature type="compositionally biased region" description="Gly residues" evidence="3">
    <location>
        <begin position="1653"/>
        <end position="1665"/>
    </location>
</feature>
<feature type="non-terminal residue" evidence="4">
    <location>
        <position position="1705"/>
    </location>
</feature>
<feature type="region of interest" description="Disordered" evidence="3">
    <location>
        <begin position="128"/>
        <end position="163"/>
    </location>
</feature>
<feature type="region of interest" description="Disordered" evidence="3">
    <location>
        <begin position="776"/>
        <end position="816"/>
    </location>
</feature>
<evidence type="ECO:0000313" key="5">
    <source>
        <dbReference type="Proteomes" id="UP001212841"/>
    </source>
</evidence>
<feature type="region of interest" description="Disordered" evidence="3">
    <location>
        <begin position="1545"/>
        <end position="1597"/>
    </location>
</feature>
<feature type="coiled-coil region" evidence="2">
    <location>
        <begin position="1239"/>
        <end position="1316"/>
    </location>
</feature>
<feature type="compositionally biased region" description="Basic and acidic residues" evidence="3">
    <location>
        <begin position="776"/>
        <end position="805"/>
    </location>
</feature>
<dbReference type="PANTHER" id="PTHR13037">
    <property type="entry name" value="FORMIN"/>
    <property type="match status" value="1"/>
</dbReference>
<name>A0AAD5S4U7_9FUNG</name>
<feature type="region of interest" description="Disordered" evidence="3">
    <location>
        <begin position="873"/>
        <end position="892"/>
    </location>
</feature>
<feature type="region of interest" description="Disordered" evidence="3">
    <location>
        <begin position="210"/>
        <end position="404"/>
    </location>
</feature>
<feature type="region of interest" description="Disordered" evidence="3">
    <location>
        <begin position="628"/>
        <end position="648"/>
    </location>
</feature>
<feature type="region of interest" description="Disordered" evidence="3">
    <location>
        <begin position="1327"/>
        <end position="1349"/>
    </location>
</feature>
<feature type="compositionally biased region" description="Polar residues" evidence="3">
    <location>
        <begin position="217"/>
        <end position="241"/>
    </location>
</feature>
<reference evidence="4" key="1">
    <citation type="submission" date="2020-05" db="EMBL/GenBank/DDBJ databases">
        <title>Phylogenomic resolution of chytrid fungi.</title>
        <authorList>
            <person name="Stajich J.E."/>
            <person name="Amses K."/>
            <person name="Simmons R."/>
            <person name="Seto K."/>
            <person name="Myers J."/>
            <person name="Bonds A."/>
            <person name="Quandt C.A."/>
            <person name="Barry K."/>
            <person name="Liu P."/>
            <person name="Grigoriev I."/>
            <person name="Longcore J.E."/>
            <person name="James T.Y."/>
        </authorList>
    </citation>
    <scope>NUCLEOTIDE SEQUENCE</scope>
    <source>
        <strain evidence="4">JEL0318</strain>
    </source>
</reference>
<keyword evidence="5" id="KW-1185">Reference proteome</keyword>
<feature type="region of interest" description="Disordered" evidence="3">
    <location>
        <begin position="1"/>
        <end position="50"/>
    </location>
</feature>
<feature type="coiled-coil region" evidence="2">
    <location>
        <begin position="1088"/>
        <end position="1211"/>
    </location>
</feature>
<feature type="coiled-coil region" evidence="2">
    <location>
        <begin position="829"/>
        <end position="856"/>
    </location>
</feature>
<evidence type="ECO:0000313" key="4">
    <source>
        <dbReference type="EMBL" id="KAJ3039564.1"/>
    </source>
</evidence>
<proteinExistence type="predicted"/>
<feature type="coiled-coil region" evidence="2">
    <location>
        <begin position="944"/>
        <end position="975"/>
    </location>
</feature>
<feature type="compositionally biased region" description="Polar residues" evidence="3">
    <location>
        <begin position="26"/>
        <end position="35"/>
    </location>
</feature>
<feature type="compositionally biased region" description="Polar residues" evidence="3">
    <location>
        <begin position="150"/>
        <end position="160"/>
    </location>
</feature>
<evidence type="ECO:0000256" key="1">
    <source>
        <dbReference type="ARBA" id="ARBA00022581"/>
    </source>
</evidence>
<protein>
    <submittedName>
        <fullName evidence="4">Uncharacterized protein</fullName>
    </submittedName>
</protein>
<feature type="region of interest" description="Disordered" evidence="3">
    <location>
        <begin position="442"/>
        <end position="470"/>
    </location>
</feature>
<dbReference type="EMBL" id="JADGJD010001628">
    <property type="protein sequence ID" value="KAJ3039564.1"/>
    <property type="molecule type" value="Genomic_DNA"/>
</dbReference>
<dbReference type="Proteomes" id="UP001212841">
    <property type="component" value="Unassembled WGS sequence"/>
</dbReference>
<feature type="compositionally biased region" description="Basic and acidic residues" evidence="3">
    <location>
        <begin position="632"/>
        <end position="648"/>
    </location>
</feature>
<feature type="region of interest" description="Disordered" evidence="3">
    <location>
        <begin position="1451"/>
        <end position="1493"/>
    </location>
</feature>
<keyword evidence="1" id="KW-0945">Host-virus interaction</keyword>
<feature type="coiled-coil region" evidence="2">
    <location>
        <begin position="1004"/>
        <end position="1038"/>
    </location>
</feature>